<reference evidence="1 2" key="2">
    <citation type="submission" date="2016-08" db="EMBL/GenBank/DDBJ databases">
        <title>Pervasive Adenine N6-methylation of Active Genes in Fungi.</title>
        <authorList>
            <consortium name="DOE Joint Genome Institute"/>
            <person name="Mondo S.J."/>
            <person name="Dannebaum R.O."/>
            <person name="Kuo R.C."/>
            <person name="Labutti K."/>
            <person name="Haridas S."/>
            <person name="Kuo A."/>
            <person name="Salamov A."/>
            <person name="Ahrendt S.R."/>
            <person name="Lipzen A."/>
            <person name="Sullivan W."/>
            <person name="Andreopoulos W.B."/>
            <person name="Clum A."/>
            <person name="Lindquist E."/>
            <person name="Daum C."/>
            <person name="Ramamoorthy G.K."/>
            <person name="Gryganskyi A."/>
            <person name="Culley D."/>
            <person name="Magnuson J.K."/>
            <person name="James T.Y."/>
            <person name="O'Malley M.A."/>
            <person name="Stajich J.E."/>
            <person name="Spatafora J.W."/>
            <person name="Visel A."/>
            <person name="Grigoriev I.V."/>
        </authorList>
    </citation>
    <scope>NUCLEOTIDE SEQUENCE [LARGE SCALE GENOMIC DNA]</scope>
    <source>
        <strain evidence="2">finn</strain>
    </source>
</reference>
<name>A0A1Y1UFZ3_9FUNG</name>
<dbReference type="Proteomes" id="UP000193719">
    <property type="component" value="Unassembled WGS sequence"/>
</dbReference>
<dbReference type="EMBL" id="MCFH01000147">
    <property type="protein sequence ID" value="ORX36981.1"/>
    <property type="molecule type" value="Genomic_DNA"/>
</dbReference>
<comment type="caution">
    <text evidence="1">The sequence shown here is derived from an EMBL/GenBank/DDBJ whole genome shotgun (WGS) entry which is preliminary data.</text>
</comment>
<dbReference type="AlphaFoldDB" id="A0A1Y1UFZ3"/>
<reference evidence="1 2" key="1">
    <citation type="submission" date="2016-08" db="EMBL/GenBank/DDBJ databases">
        <title>Genomes of anaerobic fungi encode conserved fungal cellulosomes for biomass hydrolysis.</title>
        <authorList>
            <consortium name="DOE Joint Genome Institute"/>
            <person name="Haitjema C.H."/>
            <person name="Gilmore S.P."/>
            <person name="Henske J.K."/>
            <person name="Solomon K.V."/>
            <person name="De Groot R."/>
            <person name="Kuo A."/>
            <person name="Mondo S.J."/>
            <person name="Salamov A.A."/>
            <person name="Labutti K."/>
            <person name="Zhao Z."/>
            <person name="Chiniquy J."/>
            <person name="Barry K."/>
            <person name="Brewer H.M."/>
            <person name="Purvine S.O."/>
            <person name="Wright A.T."/>
            <person name="Boxma B."/>
            <person name="Van Alen T."/>
            <person name="Hackstein J.H."/>
            <person name="Baker S.E."/>
            <person name="Grigoriev I.V."/>
            <person name="O'Malley M.A."/>
        </authorList>
    </citation>
    <scope>NUCLEOTIDE SEQUENCE [LARGE SCALE GENOMIC DNA]</scope>
    <source>
        <strain evidence="2">finn</strain>
    </source>
</reference>
<accession>A0A1Y1UFZ3</accession>
<keyword evidence="2" id="KW-1185">Reference proteome</keyword>
<gene>
    <name evidence="1" type="ORF">BCR36DRAFT_375731</name>
</gene>
<protein>
    <submittedName>
        <fullName evidence="1">Uncharacterized protein</fullName>
    </submittedName>
</protein>
<evidence type="ECO:0000313" key="2">
    <source>
        <dbReference type="Proteomes" id="UP000193719"/>
    </source>
</evidence>
<proteinExistence type="predicted"/>
<organism evidence="1 2">
    <name type="scientific">Piromyces finnis</name>
    <dbReference type="NCBI Taxonomy" id="1754191"/>
    <lineage>
        <taxon>Eukaryota</taxon>
        <taxon>Fungi</taxon>
        <taxon>Fungi incertae sedis</taxon>
        <taxon>Chytridiomycota</taxon>
        <taxon>Chytridiomycota incertae sedis</taxon>
        <taxon>Neocallimastigomycetes</taxon>
        <taxon>Neocallimastigales</taxon>
        <taxon>Neocallimastigaceae</taxon>
        <taxon>Piromyces</taxon>
    </lineage>
</organism>
<dbReference type="OrthoDB" id="2146033at2759"/>
<evidence type="ECO:0000313" key="1">
    <source>
        <dbReference type="EMBL" id="ORX36981.1"/>
    </source>
</evidence>
<sequence>MITTQNISDNSDNTNNINIISDNNTEFERNTNNSKLHNALIENFKNESADINRLLLSRKIIEETKEEADGSIKYTLPKSKNKEEFQDDMEKTYYGPNDSLFRNNYTIIPINKDNDFQNENIFINNVNLNFDEEIKINEKYSQMLLQVKNLDTSKDFYNIFTEQEINERIQKIVAKVIPEESKKFKTSLPLFDALGAIENMRSKYITLVDKLNNINDIYEEWVEERERSIVLNYQTAVAKYEKYKNVDHVIKS</sequence>